<organism evidence="1 2">
    <name type="scientific">Dreissena polymorpha</name>
    <name type="common">Zebra mussel</name>
    <name type="synonym">Mytilus polymorpha</name>
    <dbReference type="NCBI Taxonomy" id="45954"/>
    <lineage>
        <taxon>Eukaryota</taxon>
        <taxon>Metazoa</taxon>
        <taxon>Spiralia</taxon>
        <taxon>Lophotrochozoa</taxon>
        <taxon>Mollusca</taxon>
        <taxon>Bivalvia</taxon>
        <taxon>Autobranchia</taxon>
        <taxon>Heteroconchia</taxon>
        <taxon>Euheterodonta</taxon>
        <taxon>Imparidentia</taxon>
        <taxon>Neoheterodontei</taxon>
        <taxon>Myida</taxon>
        <taxon>Dreissenoidea</taxon>
        <taxon>Dreissenidae</taxon>
        <taxon>Dreissena</taxon>
    </lineage>
</organism>
<dbReference type="AlphaFoldDB" id="A0A9D4BKZ0"/>
<evidence type="ECO:0000313" key="1">
    <source>
        <dbReference type="EMBL" id="KAH3697043.1"/>
    </source>
</evidence>
<sequence>MLLKKNYNHIRIFHHGDWTINVTKSVDMKNAPPRGYIFKTTGTIFELVRDIIGTHCLTKFHEDGTINAASRVKNDPPPGANANVLTKFHDDWTIIVASRVLTRQMSTPHSTLRTTYKG</sequence>
<dbReference type="EMBL" id="JAIWYP010000016">
    <property type="protein sequence ID" value="KAH3697043.1"/>
    <property type="molecule type" value="Genomic_DNA"/>
</dbReference>
<proteinExistence type="predicted"/>
<name>A0A9D4BKZ0_DREPO</name>
<dbReference type="Proteomes" id="UP000828390">
    <property type="component" value="Unassembled WGS sequence"/>
</dbReference>
<accession>A0A9D4BKZ0</accession>
<reference evidence="1" key="2">
    <citation type="submission" date="2020-11" db="EMBL/GenBank/DDBJ databases">
        <authorList>
            <person name="McCartney M.A."/>
            <person name="Auch B."/>
            <person name="Kono T."/>
            <person name="Mallez S."/>
            <person name="Becker A."/>
            <person name="Gohl D.M."/>
            <person name="Silverstein K.A.T."/>
            <person name="Koren S."/>
            <person name="Bechman K.B."/>
            <person name="Herman A."/>
            <person name="Abrahante J.E."/>
            <person name="Garbe J."/>
        </authorList>
    </citation>
    <scope>NUCLEOTIDE SEQUENCE</scope>
    <source>
        <strain evidence="1">Duluth1</strain>
        <tissue evidence="1">Whole animal</tissue>
    </source>
</reference>
<comment type="caution">
    <text evidence="1">The sequence shown here is derived from an EMBL/GenBank/DDBJ whole genome shotgun (WGS) entry which is preliminary data.</text>
</comment>
<keyword evidence="2" id="KW-1185">Reference proteome</keyword>
<reference evidence="1" key="1">
    <citation type="journal article" date="2019" name="bioRxiv">
        <title>The Genome of the Zebra Mussel, Dreissena polymorpha: A Resource for Invasive Species Research.</title>
        <authorList>
            <person name="McCartney M.A."/>
            <person name="Auch B."/>
            <person name="Kono T."/>
            <person name="Mallez S."/>
            <person name="Zhang Y."/>
            <person name="Obille A."/>
            <person name="Becker A."/>
            <person name="Abrahante J.E."/>
            <person name="Garbe J."/>
            <person name="Badalamenti J.P."/>
            <person name="Herman A."/>
            <person name="Mangelson H."/>
            <person name="Liachko I."/>
            <person name="Sullivan S."/>
            <person name="Sone E.D."/>
            <person name="Koren S."/>
            <person name="Silverstein K.A.T."/>
            <person name="Beckman K.B."/>
            <person name="Gohl D.M."/>
        </authorList>
    </citation>
    <scope>NUCLEOTIDE SEQUENCE</scope>
    <source>
        <strain evidence="1">Duluth1</strain>
        <tissue evidence="1">Whole animal</tissue>
    </source>
</reference>
<gene>
    <name evidence="1" type="ORF">DPMN_084528</name>
</gene>
<evidence type="ECO:0000313" key="2">
    <source>
        <dbReference type="Proteomes" id="UP000828390"/>
    </source>
</evidence>
<protein>
    <submittedName>
        <fullName evidence="1">Uncharacterized protein</fullName>
    </submittedName>
</protein>